<accession>A0A2P2NEJ3</accession>
<sequence length="11" mass="1361">MRMTLGRPYVH</sequence>
<evidence type="ECO:0000313" key="1">
    <source>
        <dbReference type="EMBL" id="MBX40916.1"/>
    </source>
</evidence>
<protein>
    <submittedName>
        <fullName evidence="1">Uncharacterized protein</fullName>
    </submittedName>
</protein>
<reference evidence="1" key="1">
    <citation type="submission" date="2018-02" db="EMBL/GenBank/DDBJ databases">
        <title>Rhizophora mucronata_Transcriptome.</title>
        <authorList>
            <person name="Meera S.P."/>
            <person name="Sreeshan A."/>
            <person name="Augustine A."/>
        </authorList>
    </citation>
    <scope>NUCLEOTIDE SEQUENCE</scope>
    <source>
        <tissue evidence="1">Leaf</tissue>
    </source>
</reference>
<proteinExistence type="predicted"/>
<organism evidence="1">
    <name type="scientific">Rhizophora mucronata</name>
    <name type="common">Asiatic mangrove</name>
    <dbReference type="NCBI Taxonomy" id="61149"/>
    <lineage>
        <taxon>Eukaryota</taxon>
        <taxon>Viridiplantae</taxon>
        <taxon>Streptophyta</taxon>
        <taxon>Embryophyta</taxon>
        <taxon>Tracheophyta</taxon>
        <taxon>Spermatophyta</taxon>
        <taxon>Magnoliopsida</taxon>
        <taxon>eudicotyledons</taxon>
        <taxon>Gunneridae</taxon>
        <taxon>Pentapetalae</taxon>
        <taxon>rosids</taxon>
        <taxon>fabids</taxon>
        <taxon>Malpighiales</taxon>
        <taxon>Rhizophoraceae</taxon>
        <taxon>Rhizophora</taxon>
    </lineage>
</organism>
<name>A0A2P2NEJ3_RHIMU</name>
<dbReference type="EMBL" id="GGEC01060432">
    <property type="protein sequence ID" value="MBX40916.1"/>
    <property type="molecule type" value="Transcribed_RNA"/>
</dbReference>